<keyword evidence="3" id="KW-1185">Reference proteome</keyword>
<accession>A0A0N1NVD5</accession>
<proteinExistence type="predicted"/>
<evidence type="ECO:0000256" key="1">
    <source>
        <dbReference type="SAM" id="SignalP"/>
    </source>
</evidence>
<evidence type="ECO:0000313" key="3">
    <source>
        <dbReference type="Proteomes" id="UP000038010"/>
    </source>
</evidence>
<dbReference type="GeneID" id="28731714"/>
<organism evidence="2 3">
    <name type="scientific">Cyphellophora attinorum</name>
    <dbReference type="NCBI Taxonomy" id="1664694"/>
    <lineage>
        <taxon>Eukaryota</taxon>
        <taxon>Fungi</taxon>
        <taxon>Dikarya</taxon>
        <taxon>Ascomycota</taxon>
        <taxon>Pezizomycotina</taxon>
        <taxon>Eurotiomycetes</taxon>
        <taxon>Chaetothyriomycetidae</taxon>
        <taxon>Chaetothyriales</taxon>
        <taxon>Cyphellophoraceae</taxon>
        <taxon>Cyphellophora</taxon>
    </lineage>
</organism>
<comment type="caution">
    <text evidence="2">The sequence shown here is derived from an EMBL/GenBank/DDBJ whole genome shotgun (WGS) entry which is preliminary data.</text>
</comment>
<dbReference type="EMBL" id="LFJN01000058">
    <property type="protein sequence ID" value="KPI34515.1"/>
    <property type="molecule type" value="Genomic_DNA"/>
</dbReference>
<reference evidence="2 3" key="1">
    <citation type="submission" date="2015-06" db="EMBL/GenBank/DDBJ databases">
        <title>Draft genome of the ant-associated black yeast Phialophora attae CBS 131958.</title>
        <authorList>
            <person name="Moreno L.F."/>
            <person name="Stielow B.J."/>
            <person name="de Hoog S."/>
            <person name="Vicente V.A."/>
            <person name="Weiss V.A."/>
            <person name="de Vries M."/>
            <person name="Cruz L.M."/>
            <person name="Souza E.M."/>
        </authorList>
    </citation>
    <scope>NUCLEOTIDE SEQUENCE [LARGE SCALE GENOMIC DNA]</scope>
    <source>
        <strain evidence="2 3">CBS 131958</strain>
    </source>
</reference>
<dbReference type="AlphaFoldDB" id="A0A0N1NVD5"/>
<evidence type="ECO:0000313" key="2">
    <source>
        <dbReference type="EMBL" id="KPI34515.1"/>
    </source>
</evidence>
<keyword evidence="1" id="KW-0732">Signal</keyword>
<feature type="signal peptide" evidence="1">
    <location>
        <begin position="1"/>
        <end position="19"/>
    </location>
</feature>
<dbReference type="RefSeq" id="XP_017994478.1">
    <property type="nucleotide sequence ID" value="XM_018139834.1"/>
</dbReference>
<feature type="chain" id="PRO_5005879358" evidence="1">
    <location>
        <begin position="20"/>
        <end position="322"/>
    </location>
</feature>
<protein>
    <submittedName>
        <fullName evidence="2">Uncharacterized protein</fullName>
    </submittedName>
</protein>
<name>A0A0N1NVD5_9EURO</name>
<dbReference type="VEuPathDB" id="FungiDB:AB675_11021"/>
<dbReference type="Proteomes" id="UP000038010">
    <property type="component" value="Unassembled WGS sequence"/>
</dbReference>
<gene>
    <name evidence="2" type="ORF">AB675_11021</name>
</gene>
<sequence length="322" mass="36431">MRLLLSILLCLSFANPLFAQPQSQNFVDDTGGGDTAWQTVLTDVWAEARALVEFALNQPLNHVSWHFGFGLENPDRETVRLVFRNLREFSEHPPDDLRLHKALHYVTMRDQTIIPFDGFPEAFRNAYHAAVARRGRRAGIWIRDLYPADFRNPAVDAETTLVEDWLDRRAYGFLDTGNLVMRLSWGRYAALLNVNNYLLFALSAFINRETNWPGDELNPFPLPEHPDAWTPIATDPDEFDVIVSPALVPEMHAFAEISATYGLNSGISSGTFPFKRSKARRELQKGQDCLEYGLRVGNGLRMGAAVDSDIAFGMQQQIKVAY</sequence>